<dbReference type="AlphaFoldDB" id="A0A199XQI9"/>
<evidence type="ECO:0000313" key="4">
    <source>
        <dbReference type="Proteomes" id="UP000093807"/>
    </source>
</evidence>
<feature type="domain" description="Glycosyltransferase subfamily 4-like N-terminal" evidence="2">
    <location>
        <begin position="17"/>
        <end position="169"/>
    </location>
</feature>
<feature type="domain" description="Glycosyl transferase family 1" evidence="1">
    <location>
        <begin position="185"/>
        <end position="341"/>
    </location>
</feature>
<sequence>MEIIHLILGKANPERMNGVNKVVHQLATQQHLFGEQVAVWGITSDTSVNYNERNFETRLFLKQKNPFAFSSQLKEALLNKKGKAIFHLHGGWIPVYYRLARFLYHNKIEFVITPHGAYNTIAMRKNFWLKKIYFQFFERKILNRASSIHCIGKSERNGLQEFYRTRKTILLPYGFELKSTIELKKRDEDHFVLGFIGRLDIYTKGLDTLLLAFKKFHRKMPQSQLWIVGDSKEKPALEKKIDALKLSHAVILYGSKFGSEKEQLLQAMDVFVHPSRNEGLPLSVIEAASFGKPCIVTDATNIGSLVTKYNAGQTIYRQSSNQLEAAMNAVVAGWTSPSKFVELQQNAIRMIQENYNWNTLLQQFHQQLYKLQ</sequence>
<dbReference type="InterPro" id="IPR001296">
    <property type="entry name" value="Glyco_trans_1"/>
</dbReference>
<proteinExistence type="predicted"/>
<evidence type="ECO:0000259" key="2">
    <source>
        <dbReference type="Pfam" id="PF13439"/>
    </source>
</evidence>
<dbReference type="CDD" id="cd03801">
    <property type="entry name" value="GT4_PimA-like"/>
    <property type="match status" value="1"/>
</dbReference>
<dbReference type="PATRIC" id="fig|29536.5.peg.1792"/>
<dbReference type="OrthoDB" id="9806653at2"/>
<keyword evidence="3" id="KW-0808">Transferase</keyword>
<dbReference type="Pfam" id="PF00534">
    <property type="entry name" value="Glycos_transf_1"/>
    <property type="match status" value="1"/>
</dbReference>
<keyword evidence="3" id="KW-0328">Glycosyltransferase</keyword>
<reference evidence="3 4" key="1">
    <citation type="submission" date="2016-06" db="EMBL/GenBank/DDBJ databases">
        <title>Draft genome sequence of Flavobacterium succinicans strain DD5b.</title>
        <authorList>
            <person name="Poehlein A."/>
            <person name="Daniel R."/>
            <person name="Simeonova D.D."/>
        </authorList>
    </citation>
    <scope>NUCLEOTIDE SEQUENCE [LARGE SCALE GENOMIC DNA]</scope>
    <source>
        <strain evidence="3 4">DD5b</strain>
    </source>
</reference>
<keyword evidence="4" id="KW-1185">Reference proteome</keyword>
<dbReference type="EC" id="2.4.-.-" evidence="3"/>
<comment type="caution">
    <text evidence="3">The sequence shown here is derived from an EMBL/GenBank/DDBJ whole genome shotgun (WGS) entry which is preliminary data.</text>
</comment>
<dbReference type="EMBL" id="JMTM01000046">
    <property type="protein sequence ID" value="OAZ04018.1"/>
    <property type="molecule type" value="Genomic_DNA"/>
</dbReference>
<dbReference type="PANTHER" id="PTHR45947:SF3">
    <property type="entry name" value="SULFOQUINOVOSYL TRANSFERASE SQD2"/>
    <property type="match status" value="1"/>
</dbReference>
<accession>A0A199XQI9</accession>
<dbReference type="InterPro" id="IPR028098">
    <property type="entry name" value="Glyco_trans_4-like_N"/>
</dbReference>
<dbReference type="GO" id="GO:0016757">
    <property type="term" value="F:glycosyltransferase activity"/>
    <property type="evidence" value="ECO:0007669"/>
    <property type="project" value="UniProtKB-KW"/>
</dbReference>
<dbReference type="Gene3D" id="3.40.50.2000">
    <property type="entry name" value="Glycogen Phosphorylase B"/>
    <property type="match status" value="2"/>
</dbReference>
<dbReference type="RefSeq" id="WP_157490584.1">
    <property type="nucleotide sequence ID" value="NZ_JMTM01000046.1"/>
</dbReference>
<organism evidence="3 4">
    <name type="scientific">Flavobacterium succinicans</name>
    <dbReference type="NCBI Taxonomy" id="29536"/>
    <lineage>
        <taxon>Bacteria</taxon>
        <taxon>Pseudomonadati</taxon>
        <taxon>Bacteroidota</taxon>
        <taxon>Flavobacteriia</taxon>
        <taxon>Flavobacteriales</taxon>
        <taxon>Flavobacteriaceae</taxon>
        <taxon>Flavobacterium</taxon>
    </lineage>
</organism>
<evidence type="ECO:0000313" key="3">
    <source>
        <dbReference type="EMBL" id="OAZ04018.1"/>
    </source>
</evidence>
<dbReference type="Pfam" id="PF13439">
    <property type="entry name" value="Glyco_transf_4"/>
    <property type="match status" value="1"/>
</dbReference>
<protein>
    <submittedName>
        <fullName evidence="3">Putative glycosyltransferase EpsF</fullName>
        <ecNumber evidence="3">2.4.-.-</ecNumber>
    </submittedName>
</protein>
<dbReference type="InterPro" id="IPR050194">
    <property type="entry name" value="Glycosyltransferase_grp1"/>
</dbReference>
<evidence type="ECO:0000259" key="1">
    <source>
        <dbReference type="Pfam" id="PF00534"/>
    </source>
</evidence>
<dbReference type="PANTHER" id="PTHR45947">
    <property type="entry name" value="SULFOQUINOVOSYL TRANSFERASE SQD2"/>
    <property type="match status" value="1"/>
</dbReference>
<dbReference type="Proteomes" id="UP000093807">
    <property type="component" value="Unassembled WGS sequence"/>
</dbReference>
<gene>
    <name evidence="3" type="primary">epsF</name>
    <name evidence="3" type="ORF">FLB_17080</name>
</gene>
<name>A0A199XQI9_9FLAO</name>
<dbReference type="SUPFAM" id="SSF53756">
    <property type="entry name" value="UDP-Glycosyltransferase/glycogen phosphorylase"/>
    <property type="match status" value="1"/>
</dbReference>